<evidence type="ECO:0000313" key="1">
    <source>
        <dbReference type="EMBL" id="CAH2209115.1"/>
    </source>
</evidence>
<gene>
    <name evidence="1" type="primary">jg3746</name>
    <name evidence="1" type="ORF">PAEG_LOCUS1517</name>
</gene>
<evidence type="ECO:0000313" key="2">
    <source>
        <dbReference type="Proteomes" id="UP000838756"/>
    </source>
</evidence>
<dbReference type="Proteomes" id="UP000838756">
    <property type="component" value="Unassembled WGS sequence"/>
</dbReference>
<comment type="caution">
    <text evidence="1">The sequence shown here is derived from an EMBL/GenBank/DDBJ whole genome shotgun (WGS) entry which is preliminary data.</text>
</comment>
<keyword evidence="2" id="KW-1185">Reference proteome</keyword>
<reference evidence="1" key="1">
    <citation type="submission" date="2022-03" db="EMBL/GenBank/DDBJ databases">
        <authorList>
            <person name="Lindestad O."/>
        </authorList>
    </citation>
    <scope>NUCLEOTIDE SEQUENCE</scope>
</reference>
<dbReference type="EMBL" id="CAKXAJ010005355">
    <property type="protein sequence ID" value="CAH2209115.1"/>
    <property type="molecule type" value="Genomic_DNA"/>
</dbReference>
<accession>A0A8S4QFY4</accession>
<name>A0A8S4QFY4_9NEOP</name>
<protein>
    <submittedName>
        <fullName evidence="1">Jg3746 protein</fullName>
    </submittedName>
</protein>
<proteinExistence type="predicted"/>
<organism evidence="1 2">
    <name type="scientific">Pararge aegeria aegeria</name>
    <dbReference type="NCBI Taxonomy" id="348720"/>
    <lineage>
        <taxon>Eukaryota</taxon>
        <taxon>Metazoa</taxon>
        <taxon>Ecdysozoa</taxon>
        <taxon>Arthropoda</taxon>
        <taxon>Hexapoda</taxon>
        <taxon>Insecta</taxon>
        <taxon>Pterygota</taxon>
        <taxon>Neoptera</taxon>
        <taxon>Endopterygota</taxon>
        <taxon>Lepidoptera</taxon>
        <taxon>Glossata</taxon>
        <taxon>Ditrysia</taxon>
        <taxon>Papilionoidea</taxon>
        <taxon>Nymphalidae</taxon>
        <taxon>Satyrinae</taxon>
        <taxon>Satyrini</taxon>
        <taxon>Parargina</taxon>
        <taxon>Pararge</taxon>
    </lineage>
</organism>
<dbReference type="AlphaFoldDB" id="A0A8S4QFY4"/>
<sequence>MADQNTVATNPTSHPWVSYEATKGERKTGSRVLGANTTIYCDHQPVCPAWSLCSNLPGEAFSPATDRYRQFLMIAENITC</sequence>